<protein>
    <submittedName>
        <fullName evidence="1">Uncharacterized protein</fullName>
    </submittedName>
</protein>
<proteinExistence type="predicted"/>
<dbReference type="Proteomes" id="UP001190700">
    <property type="component" value="Unassembled WGS sequence"/>
</dbReference>
<dbReference type="EMBL" id="LGRX02009352">
    <property type="protein sequence ID" value="KAK3271818.1"/>
    <property type="molecule type" value="Genomic_DNA"/>
</dbReference>
<organism evidence="1 2">
    <name type="scientific">Cymbomonas tetramitiformis</name>
    <dbReference type="NCBI Taxonomy" id="36881"/>
    <lineage>
        <taxon>Eukaryota</taxon>
        <taxon>Viridiplantae</taxon>
        <taxon>Chlorophyta</taxon>
        <taxon>Pyramimonadophyceae</taxon>
        <taxon>Pyramimonadales</taxon>
        <taxon>Pyramimonadaceae</taxon>
        <taxon>Cymbomonas</taxon>
    </lineage>
</organism>
<accession>A0AAE0L4J4</accession>
<reference evidence="1 2" key="1">
    <citation type="journal article" date="2015" name="Genome Biol. Evol.">
        <title>Comparative Genomics of a Bacterivorous Green Alga Reveals Evolutionary Causalities and Consequences of Phago-Mixotrophic Mode of Nutrition.</title>
        <authorList>
            <person name="Burns J.A."/>
            <person name="Paasch A."/>
            <person name="Narechania A."/>
            <person name="Kim E."/>
        </authorList>
    </citation>
    <scope>NUCLEOTIDE SEQUENCE [LARGE SCALE GENOMIC DNA]</scope>
    <source>
        <strain evidence="1 2">PLY_AMNH</strain>
    </source>
</reference>
<evidence type="ECO:0000313" key="2">
    <source>
        <dbReference type="Proteomes" id="UP001190700"/>
    </source>
</evidence>
<sequence length="850" mass="95263">MWHRAAGDGRWRAKYGSTETQGYSGGALHLALRRLSKGETLCEGEWDLQSTAGVWNFTDWAAVKLKYGQWQAVLLDETGETALQQTLSLLLPVLRRDNARLRLLSIVVTDSDRWAQREVKQLARRPKQAWRRVPKYTLDRLVRLWQSAPSVTDKKQLARIRTSLAATAKKSHDFIFRHSFICRVRFPEALNTSVMKGFLLQCVDAKFAEGATRNFVRRRVRVVRTAKRKISDVFCNLSKVSLCTDNAYCRCDRLSADLPRRNGHVCFRTTELSGEFLPLNRSLRDTPAQIEETADFLLASTTDFLSQLTFFETVSTAAIRRLLPWQCSVDGGARVTVIENFSDETFFVAVCGAEGLKVQVTWHRFIFLLKRLDACGVARGRAKTAVTELIRELVRRLCAWSQLVTQDYWITPYFVQDAIRFCFSLLDELFASPLDVSLNSAMFCTPYSEDTVFGSIDNAYRFLWHVLALGNPIYTVSHIRKCIAHAILSARTTRKPVRVVLVVPYWERWDECDGVELVCLLQKKKFKFLAPQSALGFADRSTGARFDVGILLIQNRAAAKLKPVIDQGLSRLSRAVASSVNDRGVMYSAEWGLDFCWRLVMQVRPQTRGFAEEVRILDRFRKLMKGGVAAGLLLQSLGGDVAAAVMKVAGNEKQAAIETGGTGVPALTDVWQLATKMSGLARGPLDRNVAVGFGVCCQVYQGWLREERDGGGYERVTMESVEAVRKMRLSFRAAGLDQVATFFTDGIFGTLYLLLKHKDSSLWEKRRPVVPCFASPDRMLQNRVGRALCFLIGGLTGHFNVAATQEIVGRLSLFNSAIEAGDTVMAAGFDVKEMLSYVCETEAVCDALSG</sequence>
<keyword evidence="2" id="KW-1185">Reference proteome</keyword>
<gene>
    <name evidence="1" type="ORF">CYMTET_19860</name>
</gene>
<dbReference type="AlphaFoldDB" id="A0AAE0L4J4"/>
<evidence type="ECO:0000313" key="1">
    <source>
        <dbReference type="EMBL" id="KAK3271818.1"/>
    </source>
</evidence>
<name>A0AAE0L4J4_9CHLO</name>
<comment type="caution">
    <text evidence="1">The sequence shown here is derived from an EMBL/GenBank/DDBJ whole genome shotgun (WGS) entry which is preliminary data.</text>
</comment>